<dbReference type="GO" id="GO:0030877">
    <property type="term" value="C:beta-catenin destruction complex"/>
    <property type="evidence" value="ECO:0007669"/>
    <property type="project" value="TreeGrafter"/>
</dbReference>
<dbReference type="Gene3D" id="2.40.240.130">
    <property type="match status" value="1"/>
</dbReference>
<organism evidence="5 6">
    <name type="scientific">Ditylenchus dipsaci</name>
    <dbReference type="NCBI Taxonomy" id="166011"/>
    <lineage>
        <taxon>Eukaryota</taxon>
        <taxon>Metazoa</taxon>
        <taxon>Ecdysozoa</taxon>
        <taxon>Nematoda</taxon>
        <taxon>Chromadorea</taxon>
        <taxon>Rhabditida</taxon>
        <taxon>Tylenchina</taxon>
        <taxon>Tylenchomorpha</taxon>
        <taxon>Sphaerularioidea</taxon>
        <taxon>Anguinidae</taxon>
        <taxon>Anguininae</taxon>
        <taxon>Ditylenchus</taxon>
    </lineage>
</organism>
<dbReference type="PANTHER" id="PTHR46102">
    <property type="entry name" value="AXIN"/>
    <property type="match status" value="1"/>
</dbReference>
<feature type="compositionally biased region" description="Polar residues" evidence="3">
    <location>
        <begin position="61"/>
        <end position="71"/>
    </location>
</feature>
<dbReference type="GO" id="GO:0090090">
    <property type="term" value="P:negative regulation of canonical Wnt signaling pathway"/>
    <property type="evidence" value="ECO:0007669"/>
    <property type="project" value="InterPro"/>
</dbReference>
<keyword evidence="1 2" id="KW-0879">Wnt signaling pathway</keyword>
<dbReference type="InterPro" id="IPR043581">
    <property type="entry name" value="Axin-like"/>
</dbReference>
<name>A0A915CSG8_9BILA</name>
<dbReference type="Proteomes" id="UP000887574">
    <property type="component" value="Unplaced"/>
</dbReference>
<dbReference type="Pfam" id="PF00778">
    <property type="entry name" value="DIX"/>
    <property type="match status" value="1"/>
</dbReference>
<evidence type="ECO:0000313" key="6">
    <source>
        <dbReference type="WBParaSite" id="jg11979"/>
    </source>
</evidence>
<dbReference type="GO" id="GO:0008013">
    <property type="term" value="F:beta-catenin binding"/>
    <property type="evidence" value="ECO:0007669"/>
    <property type="project" value="TreeGrafter"/>
</dbReference>
<dbReference type="InterPro" id="IPR038207">
    <property type="entry name" value="DIX_dom_sf"/>
</dbReference>
<accession>A0A915CSG8</accession>
<protein>
    <submittedName>
        <fullName evidence="6">DIX domain-containing protein</fullName>
    </submittedName>
</protein>
<dbReference type="GO" id="GO:0060090">
    <property type="term" value="F:molecular adaptor activity"/>
    <property type="evidence" value="ECO:0007669"/>
    <property type="project" value="TreeGrafter"/>
</dbReference>
<dbReference type="GO" id="GO:0031625">
    <property type="term" value="F:ubiquitin protein ligase binding"/>
    <property type="evidence" value="ECO:0007669"/>
    <property type="project" value="TreeGrafter"/>
</dbReference>
<feature type="region of interest" description="Disordered" evidence="3">
    <location>
        <begin position="1"/>
        <end position="71"/>
    </location>
</feature>
<dbReference type="GO" id="GO:0005634">
    <property type="term" value="C:nucleus"/>
    <property type="evidence" value="ECO:0007669"/>
    <property type="project" value="TreeGrafter"/>
</dbReference>
<dbReference type="GO" id="GO:0048468">
    <property type="term" value="P:cell development"/>
    <property type="evidence" value="ECO:0007669"/>
    <property type="project" value="TreeGrafter"/>
</dbReference>
<evidence type="ECO:0000256" key="3">
    <source>
        <dbReference type="SAM" id="MobiDB-lite"/>
    </source>
</evidence>
<proteinExistence type="predicted"/>
<evidence type="ECO:0000313" key="5">
    <source>
        <dbReference type="Proteomes" id="UP000887574"/>
    </source>
</evidence>
<feature type="domain" description="DIX" evidence="4">
    <location>
        <begin position="280"/>
        <end position="367"/>
    </location>
</feature>
<evidence type="ECO:0000259" key="4">
    <source>
        <dbReference type="PROSITE" id="PS50841"/>
    </source>
</evidence>
<reference evidence="6" key="1">
    <citation type="submission" date="2022-11" db="UniProtKB">
        <authorList>
            <consortium name="WormBaseParasite"/>
        </authorList>
    </citation>
    <scope>IDENTIFICATION</scope>
</reference>
<dbReference type="GO" id="GO:0016055">
    <property type="term" value="P:Wnt signaling pathway"/>
    <property type="evidence" value="ECO:0007669"/>
    <property type="project" value="UniProtKB-KW"/>
</dbReference>
<dbReference type="PROSITE" id="PS50841">
    <property type="entry name" value="DIX"/>
    <property type="match status" value="1"/>
</dbReference>
<dbReference type="PANTHER" id="PTHR46102:SF2">
    <property type="entry name" value="AXIN"/>
    <property type="match status" value="1"/>
</dbReference>
<evidence type="ECO:0000256" key="2">
    <source>
        <dbReference type="PROSITE-ProRule" id="PRU00069"/>
    </source>
</evidence>
<evidence type="ECO:0000256" key="1">
    <source>
        <dbReference type="ARBA" id="ARBA00022687"/>
    </source>
</evidence>
<keyword evidence="5" id="KW-1185">Reference proteome</keyword>
<dbReference type="AlphaFoldDB" id="A0A915CSG8"/>
<dbReference type="InterPro" id="IPR001158">
    <property type="entry name" value="DIX"/>
</dbReference>
<dbReference type="GO" id="GO:0019901">
    <property type="term" value="F:protein kinase binding"/>
    <property type="evidence" value="ECO:0007669"/>
    <property type="project" value="TreeGrafter"/>
</dbReference>
<dbReference type="GO" id="GO:0032436">
    <property type="term" value="P:positive regulation of proteasomal ubiquitin-dependent protein catabolic process"/>
    <property type="evidence" value="ECO:0007669"/>
    <property type="project" value="TreeGrafter"/>
</dbReference>
<dbReference type="GO" id="GO:0005886">
    <property type="term" value="C:plasma membrane"/>
    <property type="evidence" value="ECO:0007669"/>
    <property type="project" value="TreeGrafter"/>
</dbReference>
<dbReference type="InterPro" id="IPR029071">
    <property type="entry name" value="Ubiquitin-like_domsf"/>
</dbReference>
<dbReference type="WBParaSite" id="jg11979">
    <property type="protein sequence ID" value="jg11979"/>
    <property type="gene ID" value="jg11979"/>
</dbReference>
<sequence>MCSKHTSTPPAVDFTDWGQGGGALEQTPSFPTQRLLYPVSMRTRTSSEPPPVLCERGWESSLPTQPTTSAEVVSQTRRFQRQQMVLGHNIQLNHQRPEDRQEFSESLECRLNQLIEQVRQREEQTGETIFPRDLHSNSNRQLCAWDEDDTLPPELLCEWMRNSCVRYHTTRPDLFLPSSSKIEEQPIYVHAPIQQYLGPKYYECDHPINAPASQQQHRFLSQPIMRASSSSYGHYSDSSGFCSSDSAYHLQYGQKEAVEQDRRTASKDRQKVNEITTSNNTNVLIMSYRETNGVPFVAKLSERDTHKVTFKEFRRQFGISSKTNKRFLFKSMCEDDSAPFQWTVANEDDMLLPVFEGKITAECRSISESY</sequence>
<dbReference type="SUPFAM" id="SSF54236">
    <property type="entry name" value="Ubiquitin-like"/>
    <property type="match status" value="1"/>
</dbReference>